<dbReference type="EMBL" id="LMWP01000062">
    <property type="protein sequence ID" value="KUN16208.1"/>
    <property type="molecule type" value="Genomic_DNA"/>
</dbReference>
<dbReference type="Gene3D" id="1.10.260.40">
    <property type="entry name" value="lambda repressor-like DNA-binding domains"/>
    <property type="match status" value="1"/>
</dbReference>
<sequence length="435" mass="47157">MNDMRTQRDLGVLLRNHRRRAGLTQRHLADLTTVSVRAIRNLEQGKVLSPRLDTVRLLADGLRLGATQRDALLDAARRRPGAEGPDLADTADASTPWVVRGPLIGRDSEVSTLTELLRQPERRLVSVVGIGGVGKTHLAAEAVRRVAADGKPVVWRTRGQGLPAQDFPHRPAGDEWVLVLDDAELSGADVPRLIAMMRAHPRLRVLLTVPGPCGIPGEQMLRLAPLPVPGPGAENDVALLSEVPSVQLLCAHIRAGHPRFRLDATDAAVVAELCRRLDGLPGALEFAGRWTLVRSLAHLLAVVEHDPFALTAPPMSPATTRDLMVRLRRTLGGLSPVCASFLATMARSHRSWSITEAAAAVATTPAEAEAFVFTLVTYGLVRAETSGTDEPRFSVLHHVRHLYAEARRDRPRWGATVVRRTGSEARNRTVAVGDG</sequence>
<dbReference type="RefSeq" id="WP_059266758.1">
    <property type="nucleotide sequence ID" value="NZ_KQ948375.1"/>
</dbReference>
<dbReference type="InterPro" id="IPR057574">
    <property type="entry name" value="nSTAND_NTPase5_dom"/>
</dbReference>
<proteinExistence type="predicted"/>
<protein>
    <submittedName>
        <fullName evidence="2">Transcriptional regulator</fullName>
    </submittedName>
</protein>
<accession>A0A101PR95</accession>
<dbReference type="AlphaFoldDB" id="A0A101PR95"/>
<evidence type="ECO:0000313" key="2">
    <source>
        <dbReference type="EMBL" id="KUN16208.1"/>
    </source>
</evidence>
<dbReference type="InterPro" id="IPR001387">
    <property type="entry name" value="Cro/C1-type_HTH"/>
</dbReference>
<dbReference type="PANTHER" id="PTHR47691">
    <property type="entry name" value="REGULATOR-RELATED"/>
    <property type="match status" value="1"/>
</dbReference>
<evidence type="ECO:0000259" key="1">
    <source>
        <dbReference type="PROSITE" id="PS50943"/>
    </source>
</evidence>
<comment type="caution">
    <text evidence="2">The sequence shown here is derived from an EMBL/GenBank/DDBJ whole genome shotgun (WGS) entry which is preliminary data.</text>
</comment>
<dbReference type="PANTHER" id="PTHR47691:SF3">
    <property type="entry name" value="HTH-TYPE TRANSCRIPTIONAL REGULATOR RV0890C-RELATED"/>
    <property type="match status" value="1"/>
</dbReference>
<feature type="domain" description="HTH cro/C1-type" evidence="1">
    <location>
        <begin position="14"/>
        <end position="69"/>
    </location>
</feature>
<dbReference type="Pfam" id="PF25199">
    <property type="entry name" value="nSTAND_NTPase5"/>
    <property type="match status" value="1"/>
</dbReference>
<gene>
    <name evidence="2" type="ORF">AQJ11_40565</name>
</gene>
<reference evidence="2 3" key="1">
    <citation type="submission" date="2015-10" db="EMBL/GenBank/DDBJ databases">
        <title>Draft genome sequence of Streptomyces corchorusii DSM 40340, type strain for the species Streptomyces corchorusii.</title>
        <authorList>
            <person name="Ruckert C."/>
            <person name="Winkler A."/>
            <person name="Kalinowski J."/>
            <person name="Kampfer P."/>
            <person name="Glaeser S."/>
        </authorList>
    </citation>
    <scope>NUCLEOTIDE SEQUENCE [LARGE SCALE GENOMIC DNA]</scope>
    <source>
        <strain evidence="2 3">DSM 40340</strain>
    </source>
</reference>
<keyword evidence="3" id="KW-1185">Reference proteome</keyword>
<dbReference type="GO" id="GO:0003677">
    <property type="term" value="F:DNA binding"/>
    <property type="evidence" value="ECO:0007669"/>
    <property type="project" value="InterPro"/>
</dbReference>
<name>A0A101PR95_STRCK</name>
<evidence type="ECO:0000313" key="3">
    <source>
        <dbReference type="Proteomes" id="UP000053398"/>
    </source>
</evidence>
<dbReference type="CDD" id="cd00093">
    <property type="entry name" value="HTH_XRE"/>
    <property type="match status" value="1"/>
</dbReference>
<organism evidence="2 3">
    <name type="scientific">Streptomyces corchorusii</name>
    <name type="common">Streptomyces chibaensis</name>
    <dbReference type="NCBI Taxonomy" id="1903"/>
    <lineage>
        <taxon>Bacteria</taxon>
        <taxon>Bacillati</taxon>
        <taxon>Actinomycetota</taxon>
        <taxon>Actinomycetes</taxon>
        <taxon>Kitasatosporales</taxon>
        <taxon>Streptomycetaceae</taxon>
        <taxon>Streptomyces</taxon>
    </lineage>
</organism>
<dbReference type="SUPFAM" id="SSF47413">
    <property type="entry name" value="lambda repressor-like DNA-binding domains"/>
    <property type="match status" value="1"/>
</dbReference>
<dbReference type="InterPro" id="IPR027417">
    <property type="entry name" value="P-loop_NTPase"/>
</dbReference>
<dbReference type="Pfam" id="PF13560">
    <property type="entry name" value="HTH_31"/>
    <property type="match status" value="1"/>
</dbReference>
<dbReference type="PROSITE" id="PS50943">
    <property type="entry name" value="HTH_CROC1"/>
    <property type="match status" value="1"/>
</dbReference>
<dbReference type="SUPFAM" id="SSF52540">
    <property type="entry name" value="P-loop containing nucleoside triphosphate hydrolases"/>
    <property type="match status" value="1"/>
</dbReference>
<dbReference type="Gene3D" id="3.40.50.300">
    <property type="entry name" value="P-loop containing nucleotide triphosphate hydrolases"/>
    <property type="match status" value="1"/>
</dbReference>
<dbReference type="Proteomes" id="UP000053398">
    <property type="component" value="Unassembled WGS sequence"/>
</dbReference>
<dbReference type="SMART" id="SM00530">
    <property type="entry name" value="HTH_XRE"/>
    <property type="match status" value="1"/>
</dbReference>
<dbReference type="InterPro" id="IPR010982">
    <property type="entry name" value="Lambda_DNA-bd_dom_sf"/>
</dbReference>